<dbReference type="EMBL" id="VDES01000003">
    <property type="protein sequence ID" value="MBA1375622.1"/>
    <property type="molecule type" value="Genomic_DNA"/>
</dbReference>
<sequence length="162" mass="16348">MRNSLMAVAAVVLLAGCGGEKTVYSDAEGNEVKVTREGDGDASEVKITSADGSATVNINAGPTDAKLPFGLEVYPGAKVVSTMNSNSDGNKGAMVVMESSAKPDAVIAWYRKSVEGKGFKVETEITTGDMRAIAGAKDGGSFTLQVAPADAGSSITLIAGAG</sequence>
<evidence type="ECO:0008006" key="3">
    <source>
        <dbReference type="Google" id="ProtNLM"/>
    </source>
</evidence>
<dbReference type="PROSITE" id="PS51257">
    <property type="entry name" value="PROKAR_LIPOPROTEIN"/>
    <property type="match status" value="1"/>
</dbReference>
<evidence type="ECO:0000313" key="1">
    <source>
        <dbReference type="EMBL" id="MBA1375622.1"/>
    </source>
</evidence>
<accession>A0A7V8U9P8</accession>
<keyword evidence="2" id="KW-1185">Reference proteome</keyword>
<gene>
    <name evidence="1" type="ORF">FG486_14845</name>
</gene>
<proteinExistence type="predicted"/>
<dbReference type="Proteomes" id="UP000589292">
    <property type="component" value="Unassembled WGS sequence"/>
</dbReference>
<dbReference type="RefSeq" id="WP_181268125.1">
    <property type="nucleotide sequence ID" value="NZ_BAAAGB010000001.1"/>
</dbReference>
<comment type="caution">
    <text evidence="1">The sequence shown here is derived from an EMBL/GenBank/DDBJ whole genome shotgun (WGS) entry which is preliminary data.</text>
</comment>
<protein>
    <recommendedName>
        <fullName evidence="3">Lipoprotein</fullName>
    </recommendedName>
</protein>
<dbReference type="AlphaFoldDB" id="A0A7V8U9P8"/>
<organism evidence="1 2">
    <name type="scientific">Sphingomonas ursincola</name>
    <dbReference type="NCBI Taxonomy" id="56361"/>
    <lineage>
        <taxon>Bacteria</taxon>
        <taxon>Pseudomonadati</taxon>
        <taxon>Pseudomonadota</taxon>
        <taxon>Alphaproteobacteria</taxon>
        <taxon>Sphingomonadales</taxon>
        <taxon>Sphingomonadaceae</taxon>
        <taxon>Sphingomonas</taxon>
    </lineage>
</organism>
<name>A0A7V8U9P8_9SPHN</name>
<reference evidence="1 2" key="1">
    <citation type="journal article" date="1994" name="Int. J. Syst. Bacteriol.">
        <title>Phylogenetic positions of novel aerobic, bacteriochlorophyll a-containing bacteria and description of Roseococcus thiosulfatophilus gen. nov., sp. nov., Erythromicrobium ramosum gen. nov., sp. nov., and Erythrobacter litoralis sp. nov.</title>
        <authorList>
            <person name="Yurkov V."/>
            <person name="Stackebrandt E."/>
            <person name="Holmes A."/>
            <person name="Fuerst J.A."/>
            <person name="Hugenholtz P."/>
            <person name="Golecki J."/>
            <person name="Gad'on N."/>
            <person name="Gorlenko V.M."/>
            <person name="Kompantseva E.I."/>
            <person name="Drews G."/>
        </authorList>
    </citation>
    <scope>NUCLEOTIDE SEQUENCE [LARGE SCALE GENOMIC DNA]</scope>
    <source>
        <strain evidence="1 2">KR-99</strain>
    </source>
</reference>
<evidence type="ECO:0000313" key="2">
    <source>
        <dbReference type="Proteomes" id="UP000589292"/>
    </source>
</evidence>